<proteinExistence type="predicted"/>
<gene>
    <name evidence="2" type="ORF">Ahy_B03g065150</name>
</gene>
<dbReference type="EMBL" id="SDMP01000013">
    <property type="protein sequence ID" value="RYR20067.1"/>
    <property type="molecule type" value="Genomic_DNA"/>
</dbReference>
<protein>
    <submittedName>
        <fullName evidence="2">Uncharacterized protein</fullName>
    </submittedName>
</protein>
<evidence type="ECO:0000313" key="3">
    <source>
        <dbReference type="Proteomes" id="UP000289738"/>
    </source>
</evidence>
<dbReference type="Proteomes" id="UP000289738">
    <property type="component" value="Chromosome B03"/>
</dbReference>
<name>A0A445A0W0_ARAHY</name>
<feature type="region of interest" description="Disordered" evidence="1">
    <location>
        <begin position="1"/>
        <end position="23"/>
    </location>
</feature>
<keyword evidence="3" id="KW-1185">Reference proteome</keyword>
<dbReference type="AlphaFoldDB" id="A0A445A0W0"/>
<comment type="caution">
    <text evidence="2">The sequence shown here is derived from an EMBL/GenBank/DDBJ whole genome shotgun (WGS) entry which is preliminary data.</text>
</comment>
<organism evidence="2 3">
    <name type="scientific">Arachis hypogaea</name>
    <name type="common">Peanut</name>
    <dbReference type="NCBI Taxonomy" id="3818"/>
    <lineage>
        <taxon>Eukaryota</taxon>
        <taxon>Viridiplantae</taxon>
        <taxon>Streptophyta</taxon>
        <taxon>Embryophyta</taxon>
        <taxon>Tracheophyta</taxon>
        <taxon>Spermatophyta</taxon>
        <taxon>Magnoliopsida</taxon>
        <taxon>eudicotyledons</taxon>
        <taxon>Gunneridae</taxon>
        <taxon>Pentapetalae</taxon>
        <taxon>rosids</taxon>
        <taxon>fabids</taxon>
        <taxon>Fabales</taxon>
        <taxon>Fabaceae</taxon>
        <taxon>Papilionoideae</taxon>
        <taxon>50 kb inversion clade</taxon>
        <taxon>dalbergioids sensu lato</taxon>
        <taxon>Dalbergieae</taxon>
        <taxon>Pterocarpus clade</taxon>
        <taxon>Arachis</taxon>
    </lineage>
</organism>
<reference evidence="2 3" key="1">
    <citation type="submission" date="2019-01" db="EMBL/GenBank/DDBJ databases">
        <title>Sequencing of cultivated peanut Arachis hypogaea provides insights into genome evolution and oil improvement.</title>
        <authorList>
            <person name="Chen X."/>
        </authorList>
    </citation>
    <scope>NUCLEOTIDE SEQUENCE [LARGE SCALE GENOMIC DNA]</scope>
    <source>
        <strain evidence="3">cv. Fuhuasheng</strain>
        <tissue evidence="2">Leaves</tissue>
    </source>
</reference>
<evidence type="ECO:0000313" key="2">
    <source>
        <dbReference type="EMBL" id="RYR20067.1"/>
    </source>
</evidence>
<accession>A0A445A0W0</accession>
<evidence type="ECO:0000256" key="1">
    <source>
        <dbReference type="SAM" id="MobiDB-lite"/>
    </source>
</evidence>
<sequence>MTGNRDPESAGDHSGHYRSSFAAVNSKTADTRIGDYFKLVRVHHANVVSEEVPGTLSSLKLSSMELNDLTQKLGRKKAVSVRDPILRTQHHNTSNIVDVHKDVVSGIKLG</sequence>
<feature type="compositionally biased region" description="Basic and acidic residues" evidence="1">
    <location>
        <begin position="1"/>
        <end position="15"/>
    </location>
</feature>